<feature type="domain" description="Protein kinase" evidence="11">
    <location>
        <begin position="38"/>
        <end position="270"/>
    </location>
</feature>
<dbReference type="Gramene" id="TraesCS6D02G007800.1">
    <property type="protein sequence ID" value="TraesCS6D02G007800.1"/>
    <property type="gene ID" value="TraesCS6D02G007800"/>
</dbReference>
<dbReference type="InterPro" id="IPR017441">
    <property type="entry name" value="Protein_kinase_ATP_BS"/>
</dbReference>
<dbReference type="PROSITE" id="PS00107">
    <property type="entry name" value="PROTEIN_KINASE_ATP"/>
    <property type="match status" value="1"/>
</dbReference>
<dbReference type="PROSITE" id="PS00108">
    <property type="entry name" value="PROTEIN_KINASE_ST"/>
    <property type="match status" value="1"/>
</dbReference>
<evidence type="ECO:0000256" key="5">
    <source>
        <dbReference type="ARBA" id="ARBA00022777"/>
    </source>
</evidence>
<evidence type="ECO:0000256" key="9">
    <source>
        <dbReference type="PROSITE-ProRule" id="PRU10141"/>
    </source>
</evidence>
<dbReference type="InterPro" id="IPR008271">
    <property type="entry name" value="Ser/Thr_kinase_AS"/>
</dbReference>
<dbReference type="SMR" id="A0A3B6Q8V0"/>
<dbReference type="PROSITE" id="PS50011">
    <property type="entry name" value="PROTEIN_KINASE_DOM"/>
    <property type="match status" value="1"/>
</dbReference>
<comment type="catalytic activity">
    <reaction evidence="7">
        <text>L-threonyl-[protein] + ATP = O-phospho-L-threonyl-[protein] + ADP + H(+)</text>
        <dbReference type="Rhea" id="RHEA:46608"/>
        <dbReference type="Rhea" id="RHEA-COMP:11060"/>
        <dbReference type="Rhea" id="RHEA-COMP:11605"/>
        <dbReference type="ChEBI" id="CHEBI:15378"/>
        <dbReference type="ChEBI" id="CHEBI:30013"/>
        <dbReference type="ChEBI" id="CHEBI:30616"/>
        <dbReference type="ChEBI" id="CHEBI:61977"/>
        <dbReference type="ChEBI" id="CHEBI:456216"/>
        <dbReference type="EC" id="2.7.11.1"/>
    </reaction>
</comment>
<evidence type="ECO:0000256" key="3">
    <source>
        <dbReference type="ARBA" id="ARBA00022679"/>
    </source>
</evidence>
<protein>
    <recommendedName>
        <fullName evidence="1">non-specific serine/threonine protein kinase</fullName>
        <ecNumber evidence="1">2.7.11.1</ecNumber>
    </recommendedName>
</protein>
<keyword evidence="3" id="KW-0808">Transferase</keyword>
<proteinExistence type="inferred from homology"/>
<dbReference type="Gramene" id="TraesROB_scaffold_017063_01G000700.1">
    <property type="protein sequence ID" value="TraesROB_scaffold_017063_01G000700.1"/>
    <property type="gene ID" value="TraesROB_scaffold_017063_01G000700"/>
</dbReference>
<name>A0A3B6Q8V0_WHEAT</name>
<dbReference type="Gene3D" id="1.10.510.10">
    <property type="entry name" value="Transferase(Phosphotransferase) domain 1"/>
    <property type="match status" value="1"/>
</dbReference>
<dbReference type="PANTHER" id="PTHR45707">
    <property type="entry name" value="C2 CALCIUM/LIPID-BINDING PLANT PHOSPHORIBOSYLTRANSFERASE FAMILY PROTEIN"/>
    <property type="match status" value="1"/>
</dbReference>
<evidence type="ECO:0000313" key="13">
    <source>
        <dbReference type="Proteomes" id="UP000019116"/>
    </source>
</evidence>
<dbReference type="Pfam" id="PF00069">
    <property type="entry name" value="Pkinase"/>
    <property type="match status" value="1"/>
</dbReference>
<evidence type="ECO:0000259" key="11">
    <source>
        <dbReference type="PROSITE" id="PS50011"/>
    </source>
</evidence>
<dbReference type="GO" id="GO:0005524">
    <property type="term" value="F:ATP binding"/>
    <property type="evidence" value="ECO:0007669"/>
    <property type="project" value="UniProtKB-UniRule"/>
</dbReference>
<organism evidence="12">
    <name type="scientific">Triticum aestivum</name>
    <name type="common">Wheat</name>
    <dbReference type="NCBI Taxonomy" id="4565"/>
    <lineage>
        <taxon>Eukaryota</taxon>
        <taxon>Viridiplantae</taxon>
        <taxon>Streptophyta</taxon>
        <taxon>Embryophyta</taxon>
        <taxon>Tracheophyta</taxon>
        <taxon>Spermatophyta</taxon>
        <taxon>Magnoliopsida</taxon>
        <taxon>Liliopsida</taxon>
        <taxon>Poales</taxon>
        <taxon>Poaceae</taxon>
        <taxon>BOP clade</taxon>
        <taxon>Pooideae</taxon>
        <taxon>Triticodae</taxon>
        <taxon>Triticeae</taxon>
        <taxon>Triticinae</taxon>
        <taxon>Triticum</taxon>
    </lineage>
</organism>
<dbReference type="Gramene" id="TraesWEE_scaffold_010271_01G000200.1">
    <property type="protein sequence ID" value="TraesWEE_scaffold_010271_01G000200.1"/>
    <property type="gene ID" value="TraesWEE_scaffold_010271_01G000200"/>
</dbReference>
<dbReference type="EC" id="2.7.11.1" evidence="1"/>
<evidence type="ECO:0000256" key="6">
    <source>
        <dbReference type="ARBA" id="ARBA00022840"/>
    </source>
</evidence>
<dbReference type="FunFam" id="1.10.510.10:FF:001023">
    <property type="entry name" value="Os07g0541700 protein"/>
    <property type="match status" value="1"/>
</dbReference>
<evidence type="ECO:0000313" key="12">
    <source>
        <dbReference type="EnsemblPlants" id="TraesCS6D02G007800.1"/>
    </source>
</evidence>
<dbReference type="Gramene" id="TraesCS6D03G0017200.1">
    <property type="protein sequence ID" value="TraesCS6D03G0017200.1.CDS"/>
    <property type="gene ID" value="TraesCS6D03G0017200"/>
</dbReference>
<comment type="catalytic activity">
    <reaction evidence="8">
        <text>L-seryl-[protein] + ATP = O-phospho-L-seryl-[protein] + ADP + H(+)</text>
        <dbReference type="Rhea" id="RHEA:17989"/>
        <dbReference type="Rhea" id="RHEA-COMP:9863"/>
        <dbReference type="Rhea" id="RHEA-COMP:11604"/>
        <dbReference type="ChEBI" id="CHEBI:15378"/>
        <dbReference type="ChEBI" id="CHEBI:29999"/>
        <dbReference type="ChEBI" id="CHEBI:30616"/>
        <dbReference type="ChEBI" id="CHEBI:83421"/>
        <dbReference type="ChEBI" id="CHEBI:456216"/>
        <dbReference type="EC" id="2.7.11.1"/>
    </reaction>
</comment>
<dbReference type="Gramene" id="TraesCAD_scaffold_008979_01G000700.1">
    <property type="protein sequence ID" value="TraesCAD_scaffold_008979_01G000700.1"/>
    <property type="gene ID" value="TraesCAD_scaffold_008979_01G000700"/>
</dbReference>
<keyword evidence="2 10" id="KW-0723">Serine/threonine-protein kinase</keyword>
<dbReference type="Gramene" id="TraesCLE_scaffold_008297_01G000800.1">
    <property type="protein sequence ID" value="TraesCLE_scaffold_008297_01G000800.1"/>
    <property type="gene ID" value="TraesCLE_scaffold_008297_01G000800"/>
</dbReference>
<dbReference type="PaxDb" id="4565-Traes_6DS_A84036608.2"/>
<evidence type="ECO:0000256" key="2">
    <source>
        <dbReference type="ARBA" id="ARBA00022527"/>
    </source>
</evidence>
<dbReference type="SMART" id="SM00220">
    <property type="entry name" value="S_TKc"/>
    <property type="match status" value="1"/>
</dbReference>
<dbReference type="Proteomes" id="UP000019116">
    <property type="component" value="Chromosome 6D"/>
</dbReference>
<dbReference type="OrthoDB" id="4062651at2759"/>
<dbReference type="EnsemblPlants" id="TraesCS6D02G007800.1">
    <property type="protein sequence ID" value="TraesCS6D02G007800.1"/>
    <property type="gene ID" value="TraesCS6D02G007800"/>
</dbReference>
<dbReference type="AlphaFoldDB" id="A0A3B6Q8V0"/>
<evidence type="ECO:0000256" key="4">
    <source>
        <dbReference type="ARBA" id="ARBA00022741"/>
    </source>
</evidence>
<keyword evidence="13" id="KW-1185">Reference proteome</keyword>
<dbReference type="PANTHER" id="PTHR45707:SF80">
    <property type="entry name" value="PROTEIN KINASE DOMAIN-CONTAINING PROTEIN"/>
    <property type="match status" value="1"/>
</dbReference>
<accession>A0A3B6Q8V0</accession>
<dbReference type="InterPro" id="IPR011009">
    <property type="entry name" value="Kinase-like_dom_sf"/>
</dbReference>
<sequence length="270" mass="30468">MDYQMSAARADLEFMLINEVAEPKPLPFSLLADITNDFSDEHKIGSGGSAMVYKGHIGNRTVAVKKLSRPDLHEKEFNQEIKCLMKVKHENVVRFLGYCSDTQGCTATYEGKLVMADVQKRLLCFEYLPTGSLDKYITDASCGLQWRQRYKIITGICKGLHRLHEDHILHLDLKPGNILLDDNMVPKLADFGLSRCLGENQSKVFTNNIGGTLGYLAPEYNHGVVTEKFDLYSLGVIIMEILTGGRGWDRYLRTGSTGWVNHGQIYSWTR</sequence>
<reference evidence="12" key="2">
    <citation type="submission" date="2018-10" db="UniProtKB">
        <authorList>
            <consortium name="EnsemblPlants"/>
        </authorList>
    </citation>
    <scope>IDENTIFICATION</scope>
</reference>
<evidence type="ECO:0000256" key="10">
    <source>
        <dbReference type="RuleBase" id="RU000304"/>
    </source>
</evidence>
<feature type="binding site" evidence="9">
    <location>
        <position position="66"/>
    </location>
    <ligand>
        <name>ATP</name>
        <dbReference type="ChEBI" id="CHEBI:30616"/>
    </ligand>
</feature>
<evidence type="ECO:0000256" key="8">
    <source>
        <dbReference type="ARBA" id="ARBA00048679"/>
    </source>
</evidence>
<dbReference type="InterPro" id="IPR000719">
    <property type="entry name" value="Prot_kinase_dom"/>
</dbReference>
<dbReference type="SUPFAM" id="SSF56112">
    <property type="entry name" value="Protein kinase-like (PK-like)"/>
    <property type="match status" value="1"/>
</dbReference>
<keyword evidence="5" id="KW-0418">Kinase</keyword>
<keyword evidence="6 9" id="KW-0067">ATP-binding</keyword>
<evidence type="ECO:0000256" key="7">
    <source>
        <dbReference type="ARBA" id="ARBA00047899"/>
    </source>
</evidence>
<comment type="similarity">
    <text evidence="10">Belongs to the protein kinase superfamily.</text>
</comment>
<keyword evidence="4 9" id="KW-0547">Nucleotide-binding</keyword>
<reference evidence="12" key="1">
    <citation type="submission" date="2018-08" db="EMBL/GenBank/DDBJ databases">
        <authorList>
            <person name="Rossello M."/>
        </authorList>
    </citation>
    <scope>NUCLEOTIDE SEQUENCE [LARGE SCALE GENOMIC DNA]</scope>
    <source>
        <strain evidence="12">cv. Chinese Spring</strain>
    </source>
</reference>
<dbReference type="GO" id="GO:0004674">
    <property type="term" value="F:protein serine/threonine kinase activity"/>
    <property type="evidence" value="ECO:0007669"/>
    <property type="project" value="UniProtKB-KW"/>
</dbReference>
<evidence type="ECO:0000256" key="1">
    <source>
        <dbReference type="ARBA" id="ARBA00012513"/>
    </source>
</evidence>